<reference evidence="1" key="1">
    <citation type="submission" date="2021-01" db="EMBL/GenBank/DDBJ databases">
        <title>Whole genome shotgun sequence of Actinoplanes siamensis NBRC 109076.</title>
        <authorList>
            <person name="Komaki H."/>
            <person name="Tamura T."/>
        </authorList>
    </citation>
    <scope>NUCLEOTIDE SEQUENCE</scope>
    <source>
        <strain evidence="1">NBRC 109076</strain>
    </source>
</reference>
<sequence length="201" mass="22083">MGVAASDAAFELVGACVHSLRFAFATPLDYPYAVAGISTTKPPPALFRRVQVASPPPLRDGEPWQMGLTLDDKPFLPGVPSDRLAEVRVEEGVPALDLPDPSSIVLDRWFDIPRQRATIAFPGPDSGQYLLSVQYWNPVPADGQTVTRDVDYHGTYRLDFDRRPAGDWIAVSFDAFWPPERDSADILIPLGECDENCPAES</sequence>
<dbReference type="RefSeq" id="WP_203679236.1">
    <property type="nucleotide sequence ID" value="NZ_BOMW01000023.1"/>
</dbReference>
<comment type="caution">
    <text evidence="1">The sequence shown here is derived from an EMBL/GenBank/DDBJ whole genome shotgun (WGS) entry which is preliminary data.</text>
</comment>
<keyword evidence="2" id="KW-1185">Reference proteome</keyword>
<gene>
    <name evidence="1" type="ORF">Asi03nite_24880</name>
</gene>
<evidence type="ECO:0000313" key="2">
    <source>
        <dbReference type="Proteomes" id="UP000629619"/>
    </source>
</evidence>
<name>A0A919N5V8_9ACTN</name>
<proteinExistence type="predicted"/>
<evidence type="ECO:0000313" key="1">
    <source>
        <dbReference type="EMBL" id="GIF04950.1"/>
    </source>
</evidence>
<dbReference type="EMBL" id="BOMW01000023">
    <property type="protein sequence ID" value="GIF04950.1"/>
    <property type="molecule type" value="Genomic_DNA"/>
</dbReference>
<dbReference type="Proteomes" id="UP000629619">
    <property type="component" value="Unassembled WGS sequence"/>
</dbReference>
<organism evidence="1 2">
    <name type="scientific">Actinoplanes siamensis</name>
    <dbReference type="NCBI Taxonomy" id="1223317"/>
    <lineage>
        <taxon>Bacteria</taxon>
        <taxon>Bacillati</taxon>
        <taxon>Actinomycetota</taxon>
        <taxon>Actinomycetes</taxon>
        <taxon>Micromonosporales</taxon>
        <taxon>Micromonosporaceae</taxon>
        <taxon>Actinoplanes</taxon>
    </lineage>
</organism>
<dbReference type="AlphaFoldDB" id="A0A919N5V8"/>
<accession>A0A919N5V8</accession>
<protein>
    <submittedName>
        <fullName evidence="1">Uncharacterized protein</fullName>
    </submittedName>
</protein>